<keyword evidence="7" id="KW-0732">Signal</keyword>
<feature type="chain" id="PRO_5007891560" evidence="7">
    <location>
        <begin position="18"/>
        <end position="435"/>
    </location>
</feature>
<dbReference type="RefSeq" id="XP_018702236.1">
    <property type="nucleotide sequence ID" value="XM_018850591.1"/>
</dbReference>
<dbReference type="InterPro" id="IPR011051">
    <property type="entry name" value="RmlC_Cupin_sf"/>
</dbReference>
<evidence type="ECO:0000256" key="1">
    <source>
        <dbReference type="ARBA" id="ARBA00004613"/>
    </source>
</evidence>
<dbReference type="SMART" id="SM00835">
    <property type="entry name" value="Cupin_1"/>
    <property type="match status" value="1"/>
</dbReference>
<feature type="region of interest" description="Disordered" evidence="6">
    <location>
        <begin position="358"/>
        <end position="435"/>
    </location>
</feature>
<evidence type="ECO:0000256" key="7">
    <source>
        <dbReference type="SAM" id="SignalP"/>
    </source>
</evidence>
<feature type="signal peptide" evidence="7">
    <location>
        <begin position="1"/>
        <end position="17"/>
    </location>
</feature>
<gene>
    <name evidence="9" type="ORF">ISF_06987</name>
</gene>
<feature type="compositionally biased region" description="Gly residues" evidence="6">
    <location>
        <begin position="425"/>
        <end position="435"/>
    </location>
</feature>
<organism evidence="9 10">
    <name type="scientific">Cordyceps fumosorosea (strain ARSEF 2679)</name>
    <name type="common">Isaria fumosorosea</name>
    <dbReference type="NCBI Taxonomy" id="1081104"/>
    <lineage>
        <taxon>Eukaryota</taxon>
        <taxon>Fungi</taxon>
        <taxon>Dikarya</taxon>
        <taxon>Ascomycota</taxon>
        <taxon>Pezizomycotina</taxon>
        <taxon>Sordariomycetes</taxon>
        <taxon>Hypocreomycetidae</taxon>
        <taxon>Hypocreales</taxon>
        <taxon>Cordycipitaceae</taxon>
        <taxon>Cordyceps</taxon>
    </lineage>
</organism>
<evidence type="ECO:0000256" key="2">
    <source>
        <dbReference type="ARBA" id="ARBA00007456"/>
    </source>
</evidence>
<dbReference type="EMBL" id="AZHB01000019">
    <property type="protein sequence ID" value="OAA57746.1"/>
    <property type="molecule type" value="Genomic_DNA"/>
</dbReference>
<keyword evidence="5" id="KW-0464">Manganese</keyword>
<dbReference type="PANTHER" id="PTHR31238">
    <property type="entry name" value="GERMIN-LIKE PROTEIN SUBFAMILY 3 MEMBER 3"/>
    <property type="match status" value="1"/>
</dbReference>
<name>A0A167QLG2_CORFA</name>
<dbReference type="FunFam" id="2.60.120.10:FF:000150">
    <property type="entry name" value="Spherulin, putative"/>
    <property type="match status" value="1"/>
</dbReference>
<dbReference type="Proteomes" id="UP000076744">
    <property type="component" value="Unassembled WGS sequence"/>
</dbReference>
<feature type="region of interest" description="Disordered" evidence="6">
    <location>
        <begin position="317"/>
        <end position="338"/>
    </location>
</feature>
<comment type="similarity">
    <text evidence="2">Belongs to the germin family.</text>
</comment>
<evidence type="ECO:0000313" key="9">
    <source>
        <dbReference type="EMBL" id="OAA57746.1"/>
    </source>
</evidence>
<dbReference type="InterPro" id="IPR019780">
    <property type="entry name" value="Germin_Mn-BS"/>
</dbReference>
<comment type="caution">
    <text evidence="9">The sequence shown here is derived from an EMBL/GenBank/DDBJ whole genome shotgun (WGS) entry which is preliminary data.</text>
</comment>
<dbReference type="OrthoDB" id="1921208at2759"/>
<dbReference type="InterPro" id="IPR001929">
    <property type="entry name" value="Germin"/>
</dbReference>
<keyword evidence="3" id="KW-0964">Secreted</keyword>
<feature type="domain" description="Cupin type-1" evidence="8">
    <location>
        <begin position="75"/>
        <end position="226"/>
    </location>
</feature>
<dbReference type="GO" id="GO:0005576">
    <property type="term" value="C:extracellular region"/>
    <property type="evidence" value="ECO:0007669"/>
    <property type="project" value="UniProtKB-SubCell"/>
</dbReference>
<keyword evidence="4" id="KW-0479">Metal-binding</keyword>
<sequence length="435" mass="44018">MRFTTTSTVLLAGTVVAAPAARDSDINAAIPPVVPVNTRGGDASLLSKLVTAPTALDRAKLLDQPGDFVFDFNPSAATDPSRSSEAKGKGGVSVAATAKTFPALVGNGASMTVAFLGACGMNTAHVHPRATELNVVVQGRLVTNFVLENGAAPVANTMSTFQMAVFPQGAIHQEFNPDCEEAVFVAAFPDADPGVSQVAQNFFGLRPDVVGATLGGVQTLDGKDIETFRHAIPDNIALGIDACLNKIDPAIRLRRAIHASDALLVRRILRSHPHLLHNPDTSSTGLSNSNLHLAASLGDRATCEALVAAGHERPPAAAADVRAGRAGGGGARGGRRGQHGAALCGVDGEPAVPADVVGGGGGRGEEERLGLDGRGVQRDGAGRGLPQGADIGGGEAPGRGCGEEAEAEAAAAAARVTAQDDGTGHGEGGAGQQRR</sequence>
<dbReference type="PROSITE" id="PS00725">
    <property type="entry name" value="GERMIN"/>
    <property type="match status" value="1"/>
</dbReference>
<feature type="compositionally biased region" description="Gly residues" evidence="6">
    <location>
        <begin position="382"/>
        <end position="400"/>
    </location>
</feature>
<dbReference type="GO" id="GO:0030145">
    <property type="term" value="F:manganese ion binding"/>
    <property type="evidence" value="ECO:0007669"/>
    <property type="project" value="InterPro"/>
</dbReference>
<dbReference type="AlphaFoldDB" id="A0A167QLG2"/>
<proteinExistence type="inferred from homology"/>
<dbReference type="STRING" id="1081104.A0A167QLG2"/>
<evidence type="ECO:0000259" key="8">
    <source>
        <dbReference type="SMART" id="SM00835"/>
    </source>
</evidence>
<dbReference type="Gene3D" id="2.60.120.10">
    <property type="entry name" value="Jelly Rolls"/>
    <property type="match status" value="1"/>
</dbReference>
<dbReference type="Pfam" id="PF00190">
    <property type="entry name" value="Cupin_1"/>
    <property type="match status" value="1"/>
</dbReference>
<evidence type="ECO:0000256" key="5">
    <source>
        <dbReference type="ARBA" id="ARBA00023211"/>
    </source>
</evidence>
<dbReference type="InterPro" id="IPR014710">
    <property type="entry name" value="RmlC-like_jellyroll"/>
</dbReference>
<dbReference type="GeneID" id="30023279"/>
<reference evidence="9 10" key="1">
    <citation type="journal article" date="2016" name="Genome Biol. Evol.">
        <title>Divergent and convergent evolution of fungal pathogenicity.</title>
        <authorList>
            <person name="Shang Y."/>
            <person name="Xiao G."/>
            <person name="Zheng P."/>
            <person name="Cen K."/>
            <person name="Zhan S."/>
            <person name="Wang C."/>
        </authorList>
    </citation>
    <scope>NUCLEOTIDE SEQUENCE [LARGE SCALE GENOMIC DNA]</scope>
    <source>
        <strain evidence="9 10">ARSEF 2679</strain>
    </source>
</reference>
<comment type="subcellular location">
    <subcellularLocation>
        <location evidence="1">Secreted</location>
    </subcellularLocation>
</comment>
<evidence type="ECO:0000256" key="3">
    <source>
        <dbReference type="ARBA" id="ARBA00022525"/>
    </source>
</evidence>
<dbReference type="InterPro" id="IPR006045">
    <property type="entry name" value="Cupin_1"/>
</dbReference>
<protein>
    <submittedName>
        <fullName evidence="9">Spherulin-1B</fullName>
    </submittedName>
</protein>
<evidence type="ECO:0000313" key="10">
    <source>
        <dbReference type="Proteomes" id="UP000076744"/>
    </source>
</evidence>
<dbReference type="CDD" id="cd02241">
    <property type="entry name" value="cupin_OxOx"/>
    <property type="match status" value="1"/>
</dbReference>
<evidence type="ECO:0000256" key="4">
    <source>
        <dbReference type="ARBA" id="ARBA00022723"/>
    </source>
</evidence>
<dbReference type="PRINTS" id="PR00325">
    <property type="entry name" value="GERMIN"/>
</dbReference>
<evidence type="ECO:0000256" key="6">
    <source>
        <dbReference type="SAM" id="MobiDB-lite"/>
    </source>
</evidence>
<feature type="compositionally biased region" description="Basic and acidic residues" evidence="6">
    <location>
        <begin position="363"/>
        <end position="381"/>
    </location>
</feature>
<dbReference type="SUPFAM" id="SSF51182">
    <property type="entry name" value="RmlC-like cupins"/>
    <property type="match status" value="1"/>
</dbReference>
<accession>A0A167QLG2</accession>
<keyword evidence="10" id="KW-1185">Reference proteome</keyword>